<dbReference type="STRING" id="1423747.FC69_GL001887"/>
<dbReference type="eggNOG" id="COG0531">
    <property type="taxonomic scope" value="Bacteria"/>
</dbReference>
<organism evidence="8 9">
    <name type="scientific">Latilactobacillus fuchuensis DSM 14340 = JCM 11249</name>
    <dbReference type="NCBI Taxonomy" id="1423747"/>
    <lineage>
        <taxon>Bacteria</taxon>
        <taxon>Bacillati</taxon>
        <taxon>Bacillota</taxon>
        <taxon>Bacilli</taxon>
        <taxon>Lactobacillales</taxon>
        <taxon>Lactobacillaceae</taxon>
        <taxon>Latilactobacillus</taxon>
    </lineage>
</organism>
<dbReference type="InterPro" id="IPR002293">
    <property type="entry name" value="AA/rel_permease1"/>
</dbReference>
<keyword evidence="3" id="KW-1003">Cell membrane</keyword>
<keyword evidence="6 7" id="KW-0472">Membrane</keyword>
<dbReference type="PANTHER" id="PTHR42770:SF15">
    <property type="entry name" value="GLUTAMATE_GAMMA-AMINOBUTYRATE ANTIPORTER-RELATED"/>
    <property type="match status" value="1"/>
</dbReference>
<comment type="subcellular location">
    <subcellularLocation>
        <location evidence="1">Cell membrane</location>
        <topology evidence="1">Multi-pass membrane protein</topology>
    </subcellularLocation>
</comment>
<keyword evidence="5 7" id="KW-1133">Transmembrane helix</keyword>
<evidence type="ECO:0000313" key="8">
    <source>
        <dbReference type="EMBL" id="KRL59125.1"/>
    </source>
</evidence>
<dbReference type="PATRIC" id="fig|1423747.3.peg.1917"/>
<dbReference type="PIRSF" id="PIRSF006060">
    <property type="entry name" value="AA_transporter"/>
    <property type="match status" value="1"/>
</dbReference>
<feature type="transmembrane region" description="Helical" evidence="7">
    <location>
        <begin position="238"/>
        <end position="261"/>
    </location>
</feature>
<sequence>MDEIEPKKKYITWQVLALMDFVTVIGFDDIIYNFQNQGMAVVFSWIVLLFAYVLPYELMVGHLGSAFSEDGGGLSSWMRHTSGDVWGYLTAWCYWVASLPYLVDVANSMVVSFFWIITGNGNLEDHLSRASFALLTAAITILFIFFQHKFTASLQVLSIVGGGAMFIMTMLFVIMTFAGLFNGAHIATQPMNLHTFIPKFDLHYFSTIGLLIFAMNGAELVAPYVSEMKDGKKDFPKAMMALALMTAFLTIFGSFAIGVFFDANHLPNDLKMNGSYYAFLALGKQFHMGKILLYTFAVTQAIYMGAQLAMLLDGGTRIFLSDTAKKFLPKALTKTNKQGLPINGYWLTTGICTFVLASSAFLPGINDIFNWLLNINGIVSPFVTCFIFVAFLRVRFNPEKFPSEYTYIKNKPWAIIVGFWCLLITALGTIFSIFPQDATPGTSKYTHELILNVVVSAALMGLGVILPLIAKYQRKRVA</sequence>
<feature type="transmembrane region" description="Helical" evidence="7">
    <location>
        <begin position="38"/>
        <end position="56"/>
    </location>
</feature>
<keyword evidence="4 7" id="KW-0812">Transmembrane</keyword>
<reference evidence="8 9" key="1">
    <citation type="journal article" date="2015" name="Genome Announc.">
        <title>Expanding the biotechnology potential of lactobacilli through comparative genomics of 213 strains and associated genera.</title>
        <authorList>
            <person name="Sun Z."/>
            <person name="Harris H.M."/>
            <person name="McCann A."/>
            <person name="Guo C."/>
            <person name="Argimon S."/>
            <person name="Zhang W."/>
            <person name="Yang X."/>
            <person name="Jeffery I.B."/>
            <person name="Cooney J.C."/>
            <person name="Kagawa T.F."/>
            <person name="Liu W."/>
            <person name="Song Y."/>
            <person name="Salvetti E."/>
            <person name="Wrobel A."/>
            <person name="Rasinkangas P."/>
            <person name="Parkhill J."/>
            <person name="Rea M.C."/>
            <person name="O'Sullivan O."/>
            <person name="Ritari J."/>
            <person name="Douillard F.P."/>
            <person name="Paul Ross R."/>
            <person name="Yang R."/>
            <person name="Briner A.E."/>
            <person name="Felis G.E."/>
            <person name="de Vos W.M."/>
            <person name="Barrangou R."/>
            <person name="Klaenhammer T.R."/>
            <person name="Caufield P.W."/>
            <person name="Cui Y."/>
            <person name="Zhang H."/>
            <person name="O'Toole P.W."/>
        </authorList>
    </citation>
    <scope>NUCLEOTIDE SEQUENCE [LARGE SCALE GENOMIC DNA]</scope>
    <source>
        <strain evidence="8 9">DSM 14340</strain>
    </source>
</reference>
<comment type="caution">
    <text evidence="8">The sequence shown here is derived from an EMBL/GenBank/DDBJ whole genome shotgun (WGS) entry which is preliminary data.</text>
</comment>
<proteinExistence type="predicted"/>
<dbReference type="Gene3D" id="1.20.1740.10">
    <property type="entry name" value="Amino acid/polyamine transporter I"/>
    <property type="match status" value="1"/>
</dbReference>
<evidence type="ECO:0000256" key="4">
    <source>
        <dbReference type="ARBA" id="ARBA00022692"/>
    </source>
</evidence>
<dbReference type="OrthoDB" id="92719at2"/>
<dbReference type="RefSeq" id="WP_025083015.1">
    <property type="nucleotide sequence ID" value="NZ_AZEX01000055.1"/>
</dbReference>
<dbReference type="Proteomes" id="UP000051264">
    <property type="component" value="Unassembled WGS sequence"/>
</dbReference>
<feature type="transmembrane region" description="Helical" evidence="7">
    <location>
        <begin position="85"/>
        <end position="117"/>
    </location>
</feature>
<dbReference type="PANTHER" id="PTHR42770">
    <property type="entry name" value="AMINO ACID TRANSPORTER-RELATED"/>
    <property type="match status" value="1"/>
</dbReference>
<feature type="transmembrane region" description="Helical" evidence="7">
    <location>
        <begin position="371"/>
        <end position="392"/>
    </location>
</feature>
<name>A0A0R1RYK7_9LACO</name>
<evidence type="ECO:0000256" key="5">
    <source>
        <dbReference type="ARBA" id="ARBA00022989"/>
    </source>
</evidence>
<feature type="transmembrane region" description="Helical" evidence="7">
    <location>
        <begin position="158"/>
        <end position="182"/>
    </location>
</feature>
<feature type="transmembrane region" description="Helical" evidence="7">
    <location>
        <begin position="344"/>
        <end position="365"/>
    </location>
</feature>
<dbReference type="AlphaFoldDB" id="A0A0R1RYK7"/>
<feature type="transmembrane region" description="Helical" evidence="7">
    <location>
        <begin position="449"/>
        <end position="470"/>
    </location>
</feature>
<feature type="transmembrane region" description="Helical" evidence="7">
    <location>
        <begin position="12"/>
        <end position="32"/>
    </location>
</feature>
<keyword evidence="2" id="KW-0813">Transport</keyword>
<protein>
    <recommendedName>
        <fullName evidence="10">Amino acid permease</fullName>
    </recommendedName>
</protein>
<dbReference type="EMBL" id="AZEX01000055">
    <property type="protein sequence ID" value="KRL59125.1"/>
    <property type="molecule type" value="Genomic_DNA"/>
</dbReference>
<evidence type="ECO:0000256" key="7">
    <source>
        <dbReference type="SAM" id="Phobius"/>
    </source>
</evidence>
<evidence type="ECO:0000256" key="3">
    <source>
        <dbReference type="ARBA" id="ARBA00022475"/>
    </source>
</evidence>
<feature type="transmembrane region" description="Helical" evidence="7">
    <location>
        <begin position="202"/>
        <end position="226"/>
    </location>
</feature>
<feature type="transmembrane region" description="Helical" evidence="7">
    <location>
        <begin position="413"/>
        <end position="434"/>
    </location>
</feature>
<feature type="transmembrane region" description="Helical" evidence="7">
    <location>
        <begin position="129"/>
        <end position="146"/>
    </location>
</feature>
<evidence type="ECO:0000256" key="2">
    <source>
        <dbReference type="ARBA" id="ARBA00022448"/>
    </source>
</evidence>
<evidence type="ECO:0000256" key="6">
    <source>
        <dbReference type="ARBA" id="ARBA00023136"/>
    </source>
</evidence>
<evidence type="ECO:0008006" key="10">
    <source>
        <dbReference type="Google" id="ProtNLM"/>
    </source>
</evidence>
<dbReference type="Pfam" id="PF13520">
    <property type="entry name" value="AA_permease_2"/>
    <property type="match status" value="1"/>
</dbReference>
<gene>
    <name evidence="8" type="ORF">FC69_GL001887</name>
</gene>
<dbReference type="GO" id="GO:0022857">
    <property type="term" value="F:transmembrane transporter activity"/>
    <property type="evidence" value="ECO:0007669"/>
    <property type="project" value="InterPro"/>
</dbReference>
<dbReference type="InterPro" id="IPR050367">
    <property type="entry name" value="APC_superfamily"/>
</dbReference>
<evidence type="ECO:0000256" key="1">
    <source>
        <dbReference type="ARBA" id="ARBA00004651"/>
    </source>
</evidence>
<dbReference type="GO" id="GO:0005886">
    <property type="term" value="C:plasma membrane"/>
    <property type="evidence" value="ECO:0007669"/>
    <property type="project" value="UniProtKB-SubCell"/>
</dbReference>
<evidence type="ECO:0000313" key="9">
    <source>
        <dbReference type="Proteomes" id="UP000051264"/>
    </source>
</evidence>
<accession>A0A0R1RYK7</accession>